<dbReference type="EMBL" id="CP086363">
    <property type="protein sequence ID" value="UNI23838.1"/>
    <property type="molecule type" value="Genomic_DNA"/>
</dbReference>
<evidence type="ECO:0000256" key="2">
    <source>
        <dbReference type="ARBA" id="ARBA00023043"/>
    </source>
</evidence>
<feature type="repeat" description="ANK" evidence="3">
    <location>
        <begin position="468"/>
        <end position="500"/>
    </location>
</feature>
<evidence type="ECO:0000256" key="1">
    <source>
        <dbReference type="ARBA" id="ARBA00022737"/>
    </source>
</evidence>
<dbReference type="SUPFAM" id="SSF48403">
    <property type="entry name" value="Ankyrin repeat"/>
    <property type="match status" value="2"/>
</dbReference>
<dbReference type="KEGG" id="ptkz:JDV02_009632"/>
<evidence type="ECO:0008006" key="7">
    <source>
        <dbReference type="Google" id="ProtNLM"/>
    </source>
</evidence>
<keyword evidence="6" id="KW-1185">Reference proteome</keyword>
<proteinExistence type="predicted"/>
<evidence type="ECO:0000313" key="5">
    <source>
        <dbReference type="EMBL" id="UNI23838.1"/>
    </source>
</evidence>
<sequence length="666" mass="72307">MRRQAPAAAADEPSGPPPTIAADPETPQGLLVAAIWAEDVDAVGHVLDQDPELVSAKLAHHGLLHRRWLGEVQRMEGFFARDRSLLAEPAVIFAAKIPFYKNIYRSTRAMSPGSLAVLGLFVDRGASLNQPWPDAEHWIKDGVMETCGQYDSPEAMGLLIRSGAEVDVGQVWEPLGLGTLALQNGAARTVQALFDLGAAYVPLAHGLPHGTLEDVQEPLVQAAQGGQEDAVNVLLQSLSQSNLTRRISGTHDTDLTVLDALLLAATDCLQPKDSTDSPIAPNRPWLGQMSWLERQERLVHRLLDAGADPGAADSAGRTAFQCACRWAGADLIRRFALSVPGGVNQQLPYIDWQDKASYAVETIRTGEKVTYLHVAAGYHNAAAVACLLEAGAELLCDEHARTPLHWCFLTRDDFVQTEVRDSTSLTPQVRALYGVGDSEQQRLPWAPPMDVIAILLPSVQDVSKTDTSGRSTLHFAAQNRYWEAMAVLIRRGLEPAMQDGDGLTIFHCMVAAPKPSVAAPEHQAYMLGLELLREVLRERSDVGVDTVDTDGLTALHQACDLGHVLMVELFLTLGADPDCRDSVGWTPLCCAAGSPCQDRGETLERMSPNEATERRDKALYMKGLLLEAGADPTLTADSGVTAEDIEYDIARKLVDCVSRYAEELYD</sequence>
<dbReference type="InterPro" id="IPR036770">
    <property type="entry name" value="Ankyrin_rpt-contain_sf"/>
</dbReference>
<dbReference type="OrthoDB" id="626167at2759"/>
<evidence type="ECO:0000313" key="6">
    <source>
        <dbReference type="Proteomes" id="UP000829364"/>
    </source>
</evidence>
<dbReference type="GeneID" id="72071577"/>
<dbReference type="InterPro" id="IPR002110">
    <property type="entry name" value="Ankyrin_rpt"/>
</dbReference>
<protein>
    <recommendedName>
        <fullName evidence="7">Ankyrin</fullName>
    </recommendedName>
</protein>
<dbReference type="Proteomes" id="UP000829364">
    <property type="component" value="Chromosome 10"/>
</dbReference>
<dbReference type="Pfam" id="PF12796">
    <property type="entry name" value="Ank_2"/>
    <property type="match status" value="1"/>
</dbReference>
<dbReference type="PANTHER" id="PTHR24198">
    <property type="entry name" value="ANKYRIN REPEAT AND PROTEIN KINASE DOMAIN-CONTAINING PROTEIN"/>
    <property type="match status" value="1"/>
</dbReference>
<name>A0A9Q8VFP9_9HYPO</name>
<organism evidence="5 6">
    <name type="scientific">Purpureocillium takamizusanense</name>
    <dbReference type="NCBI Taxonomy" id="2060973"/>
    <lineage>
        <taxon>Eukaryota</taxon>
        <taxon>Fungi</taxon>
        <taxon>Dikarya</taxon>
        <taxon>Ascomycota</taxon>
        <taxon>Pezizomycotina</taxon>
        <taxon>Sordariomycetes</taxon>
        <taxon>Hypocreomycetidae</taxon>
        <taxon>Hypocreales</taxon>
        <taxon>Ophiocordycipitaceae</taxon>
        <taxon>Purpureocillium</taxon>
    </lineage>
</organism>
<dbReference type="PROSITE" id="PS50297">
    <property type="entry name" value="ANK_REP_REGION"/>
    <property type="match status" value="2"/>
</dbReference>
<evidence type="ECO:0000256" key="3">
    <source>
        <dbReference type="PROSITE-ProRule" id="PRU00023"/>
    </source>
</evidence>
<accession>A0A9Q8VFP9</accession>
<reference evidence="5" key="1">
    <citation type="submission" date="2021-11" db="EMBL/GenBank/DDBJ databases">
        <title>Purpureocillium_takamizusanense_genome.</title>
        <authorList>
            <person name="Nguyen N.-H."/>
        </authorList>
    </citation>
    <scope>NUCLEOTIDE SEQUENCE</scope>
    <source>
        <strain evidence="5">PT3</strain>
    </source>
</reference>
<dbReference type="Gene3D" id="1.25.40.20">
    <property type="entry name" value="Ankyrin repeat-containing domain"/>
    <property type="match status" value="3"/>
</dbReference>
<keyword evidence="2 3" id="KW-0040">ANK repeat</keyword>
<dbReference type="RefSeq" id="XP_047847319.1">
    <property type="nucleotide sequence ID" value="XM_047991308.1"/>
</dbReference>
<gene>
    <name evidence="5" type="ORF">JDV02_009632</name>
</gene>
<dbReference type="AlphaFoldDB" id="A0A9Q8VFP9"/>
<feature type="repeat" description="ANK" evidence="3">
    <location>
        <begin position="550"/>
        <end position="582"/>
    </location>
</feature>
<dbReference type="PROSITE" id="PS50088">
    <property type="entry name" value="ANK_REPEAT"/>
    <property type="match status" value="2"/>
</dbReference>
<evidence type="ECO:0000256" key="4">
    <source>
        <dbReference type="SAM" id="MobiDB-lite"/>
    </source>
</evidence>
<keyword evidence="1" id="KW-0677">Repeat</keyword>
<feature type="region of interest" description="Disordered" evidence="4">
    <location>
        <begin position="1"/>
        <end position="21"/>
    </location>
</feature>
<dbReference type="SMART" id="SM00248">
    <property type="entry name" value="ANK"/>
    <property type="match status" value="7"/>
</dbReference>
<dbReference type="PANTHER" id="PTHR24198:SF165">
    <property type="entry name" value="ANKYRIN REPEAT-CONTAINING PROTEIN-RELATED"/>
    <property type="match status" value="1"/>
</dbReference>